<evidence type="ECO:0008006" key="4">
    <source>
        <dbReference type="Google" id="ProtNLM"/>
    </source>
</evidence>
<gene>
    <name evidence="2" type="ORF">HAX54_030151</name>
</gene>
<proteinExistence type="predicted"/>
<evidence type="ECO:0000313" key="3">
    <source>
        <dbReference type="Proteomes" id="UP000823775"/>
    </source>
</evidence>
<keyword evidence="1" id="KW-0175">Coiled coil</keyword>
<dbReference type="Proteomes" id="UP000823775">
    <property type="component" value="Unassembled WGS sequence"/>
</dbReference>
<organism evidence="2 3">
    <name type="scientific">Datura stramonium</name>
    <name type="common">Jimsonweed</name>
    <name type="synonym">Common thornapple</name>
    <dbReference type="NCBI Taxonomy" id="4076"/>
    <lineage>
        <taxon>Eukaryota</taxon>
        <taxon>Viridiplantae</taxon>
        <taxon>Streptophyta</taxon>
        <taxon>Embryophyta</taxon>
        <taxon>Tracheophyta</taxon>
        <taxon>Spermatophyta</taxon>
        <taxon>Magnoliopsida</taxon>
        <taxon>eudicotyledons</taxon>
        <taxon>Gunneridae</taxon>
        <taxon>Pentapetalae</taxon>
        <taxon>asterids</taxon>
        <taxon>lamiids</taxon>
        <taxon>Solanales</taxon>
        <taxon>Solanaceae</taxon>
        <taxon>Solanoideae</taxon>
        <taxon>Datureae</taxon>
        <taxon>Datura</taxon>
    </lineage>
</organism>
<evidence type="ECO:0000313" key="2">
    <source>
        <dbReference type="EMBL" id="MCE5166928.1"/>
    </source>
</evidence>
<reference evidence="2 3" key="1">
    <citation type="journal article" date="2021" name="BMC Genomics">
        <title>Datura genome reveals duplications of psychoactive alkaloid biosynthetic genes and high mutation rate following tissue culture.</title>
        <authorList>
            <person name="Rajewski A."/>
            <person name="Carter-House D."/>
            <person name="Stajich J."/>
            <person name="Litt A."/>
        </authorList>
    </citation>
    <scope>NUCLEOTIDE SEQUENCE [LARGE SCALE GENOMIC DNA]</scope>
    <source>
        <strain evidence="2">AR-01</strain>
    </source>
</reference>
<feature type="coiled-coil region" evidence="1">
    <location>
        <begin position="16"/>
        <end position="50"/>
    </location>
</feature>
<protein>
    <recommendedName>
        <fullName evidence="4">Transposase TnpC homeodomain domain-containing protein</fullName>
    </recommendedName>
</protein>
<keyword evidence="3" id="KW-1185">Reference proteome</keyword>
<comment type="caution">
    <text evidence="2">The sequence shown here is derived from an EMBL/GenBank/DDBJ whole genome shotgun (WGS) entry which is preliminary data.</text>
</comment>
<name>A0ABS8Y8F7_DATST</name>
<sequence length="117" mass="13248">MVEQIWTLEAEYAGKHDAVKAEIEIVRKEKEDLRAKVLMLRAEVLMLRRELQGTVFSGEERSKLKVPEPKAYNGVNAMVAAEEGKKAEPKAKDPVAYEDDVVGGYRVIVPDPNRRVR</sequence>
<evidence type="ECO:0000256" key="1">
    <source>
        <dbReference type="SAM" id="Coils"/>
    </source>
</evidence>
<accession>A0ABS8Y8F7</accession>
<dbReference type="EMBL" id="JACEIK010037654">
    <property type="protein sequence ID" value="MCE5166928.1"/>
    <property type="molecule type" value="Genomic_DNA"/>
</dbReference>